<gene>
    <name evidence="1" type="primary">gshA</name>
    <name evidence="1" type="ORF">NLO413_0695</name>
</gene>
<keyword evidence="1" id="KW-0436">Ligase</keyword>
<dbReference type="PATRIC" id="fig|1359163.3.peg.672"/>
<organism evidence="1 2">
    <name type="scientific">Candidatus Neoehrlichia procyonis str. RAC413</name>
    <dbReference type="NCBI Taxonomy" id="1359163"/>
    <lineage>
        <taxon>Bacteria</taxon>
        <taxon>Pseudomonadati</taxon>
        <taxon>Pseudomonadota</taxon>
        <taxon>Alphaproteobacteria</taxon>
        <taxon>Rickettsiales</taxon>
        <taxon>Anaplasmataceae</taxon>
        <taxon>Candidatus Neoehrlichia</taxon>
    </lineage>
</organism>
<name>A0A0F3NQX9_9RICK</name>
<dbReference type="Proteomes" id="UP000033562">
    <property type="component" value="Unassembled WGS sequence"/>
</dbReference>
<dbReference type="Gene3D" id="3.40.50.11280">
    <property type="entry name" value="Glutamate-cysteine ligase, N-terminal domain"/>
    <property type="match status" value="1"/>
</dbReference>
<reference evidence="1 2" key="1">
    <citation type="submission" date="2015-02" db="EMBL/GenBank/DDBJ databases">
        <title>Genome Sequencing of Rickettsiales.</title>
        <authorList>
            <person name="Daugherty S.C."/>
            <person name="Su Q."/>
            <person name="Abolude K."/>
            <person name="Beier-Sexton M."/>
            <person name="Carlyon J.A."/>
            <person name="Carter R."/>
            <person name="Day N.P."/>
            <person name="Dumler S.J."/>
            <person name="Dyachenko V."/>
            <person name="Godinez A."/>
            <person name="Kurtti T.J."/>
            <person name="Lichay M."/>
            <person name="Mullins K.E."/>
            <person name="Ott S."/>
            <person name="Pappas-Brown V."/>
            <person name="Paris D.H."/>
            <person name="Patel P."/>
            <person name="Richards A.L."/>
            <person name="Sadzewicz L."/>
            <person name="Sears K."/>
            <person name="Seidman D."/>
            <person name="Sengamalay N."/>
            <person name="Stenos J."/>
            <person name="Tallon L.J."/>
            <person name="Vincent G."/>
            <person name="Fraser C.M."/>
            <person name="Munderloh U."/>
            <person name="Dunning-Hotopp J.C."/>
        </authorList>
    </citation>
    <scope>NUCLEOTIDE SEQUENCE [LARGE SCALE GENOMIC DNA]</scope>
    <source>
        <strain evidence="1 2">RAC413</strain>
    </source>
</reference>
<evidence type="ECO:0000313" key="1">
    <source>
        <dbReference type="EMBL" id="KJV69309.1"/>
    </source>
</evidence>
<keyword evidence="2" id="KW-1185">Reference proteome</keyword>
<comment type="caution">
    <text evidence="1">The sequence shown here is derived from an EMBL/GenBank/DDBJ whole genome shotgun (WGS) entry which is preliminary data.</text>
</comment>
<protein>
    <submittedName>
        <fullName evidence="1">Glutamate--cysteine ligase</fullName>
        <ecNumber evidence="1">6.3.2.2</ecNumber>
    </submittedName>
</protein>
<dbReference type="Pfam" id="PF08886">
    <property type="entry name" value="GshA"/>
    <property type="match status" value="1"/>
</dbReference>
<dbReference type="GO" id="GO:0004357">
    <property type="term" value="F:glutamate-cysteine ligase activity"/>
    <property type="evidence" value="ECO:0007669"/>
    <property type="project" value="UniProtKB-EC"/>
</dbReference>
<evidence type="ECO:0000313" key="2">
    <source>
        <dbReference type="Proteomes" id="UP000033562"/>
    </source>
</evidence>
<dbReference type="InterPro" id="IPR011718">
    <property type="entry name" value="GshA"/>
</dbReference>
<dbReference type="InterPro" id="IPR042520">
    <property type="entry name" value="GshA_N"/>
</dbReference>
<accession>A0A0F3NQX9</accession>
<dbReference type="OrthoDB" id="5644489at2"/>
<dbReference type="NCBIfam" id="TIGR02049">
    <property type="entry name" value="gshA_ferroox"/>
    <property type="match status" value="1"/>
</dbReference>
<proteinExistence type="predicted"/>
<dbReference type="AlphaFoldDB" id="A0A0F3NQX9"/>
<dbReference type="RefSeq" id="WP_045809046.1">
    <property type="nucleotide sequence ID" value="NZ_LANX01000001.1"/>
</dbReference>
<dbReference type="EMBL" id="LANX01000001">
    <property type="protein sequence ID" value="KJV69309.1"/>
    <property type="molecule type" value="Genomic_DNA"/>
</dbReference>
<dbReference type="EC" id="6.3.2.2" evidence="1"/>
<sequence>MLDKILESVLARYEREIENWFSEKFLCYPPILNTSVDLRNSGYKIAPIDTNIFPAGYNNFNTKSKNYAANLLRKYLLKYDNCKKILIIAEECTRNLKYIDNIIALKNIVNIAGFYAVVGMCNIGHDIQVNSSAGKILNVQCIVNQTGIIQTNCGFVPDLVLINSDMTNGIPDVLQNLSYQYVMPSLCLGWFWRRKSRHFSIYKAISLEFCKEFGIDHWLIYALFASYENLCFFNSQDIENIANGVENLISKIKEKFLLYSIKELPYVFVKANNGTYGMGIITAYGGDDIFNLNKKNRNKMRKIKGGKIVNSVLIQEGILTIDRFNDYVSEPLIYYIGEDPVCCLYRYNTKKDIFSNLNSSGCCFIDIGYQMVKEKRKIWYLVSKLAVLSAAIEMYEYEKDMAI</sequence>
<dbReference type="STRING" id="1359163.NLO413_0695"/>